<proteinExistence type="predicted"/>
<evidence type="ECO:0000313" key="1">
    <source>
        <dbReference type="EMBL" id="JAI46407.1"/>
    </source>
</evidence>
<organism evidence="1">
    <name type="scientific">Bactrocera latifrons</name>
    <name type="common">Malaysian fruit fly</name>
    <name type="synonym">Chaetodacus latifrons</name>
    <dbReference type="NCBI Taxonomy" id="174628"/>
    <lineage>
        <taxon>Eukaryota</taxon>
        <taxon>Metazoa</taxon>
        <taxon>Ecdysozoa</taxon>
        <taxon>Arthropoda</taxon>
        <taxon>Hexapoda</taxon>
        <taxon>Insecta</taxon>
        <taxon>Pterygota</taxon>
        <taxon>Neoptera</taxon>
        <taxon>Endopterygota</taxon>
        <taxon>Diptera</taxon>
        <taxon>Brachycera</taxon>
        <taxon>Muscomorpha</taxon>
        <taxon>Tephritoidea</taxon>
        <taxon>Tephritidae</taxon>
        <taxon>Bactrocera</taxon>
        <taxon>Bactrocera</taxon>
    </lineage>
</organism>
<dbReference type="OrthoDB" id="8070054at2759"/>
<dbReference type="AlphaFoldDB" id="A0A0K8W5S1"/>
<dbReference type="EMBL" id="GDHF01005907">
    <property type="protein sequence ID" value="JAI46407.1"/>
    <property type="molecule type" value="Transcribed_RNA"/>
</dbReference>
<reference evidence="1" key="1">
    <citation type="submission" date="2015-06" db="EMBL/GenBank/DDBJ databases">
        <authorList>
            <person name="Hoefler B.C."/>
            <person name="Straight P.D."/>
        </authorList>
    </citation>
    <scope>NUCLEOTIDE SEQUENCE</scope>
</reference>
<sequence>MSKCKLEKSSTSYKIEEKKSQLITNDRTSTITLTNKDDADNCTTAASSTSLLAQRTHCQELQRFVVIPKPRVLNICALNPNTKEFEVPTGAIYTPQATELPTQAACMGFNKPKHERPQFLYEQYPLKPALLYDSPLSFVRDPLSRLDQIVYLPQSSFHSITSVLPCSQCALGRTSYNLPEYPSNVQNSRLISGEEECRYNEIAKAAWKTREAYASTEDTSTQSVCSTCHRKGFLVPHSSQYYTEPNNELVVEPSTLRETDDAATLSEAYKTAPQSIADSLVSDNEKHLETKESCLFHNPCYRYEAENIVESRLEPVFSSDNSRLTISLDSYVPDYCESVPIFEVLPTNNFMDYSYQPALSHIDSLLLYARFKQKRRKARETFDVGEGKPLRFIAFFDDAQLVKKSSDEDIIFGGARGLNYKLQCWEESRIAWLSELERRHEVYRRRQKRAELRKLKQQAAQSCSGQCSLWCHRLRSWLAKWKG</sequence>
<accession>A0A0K8W5S1</accession>
<protein>
    <submittedName>
        <fullName evidence="1">Uncharacterized protein</fullName>
    </submittedName>
</protein>
<name>A0A0K8W5S1_BACLA</name>
<gene>
    <name evidence="1" type="ORF">c0_g2_i2</name>
</gene>